<feature type="signal peptide" evidence="1">
    <location>
        <begin position="1"/>
        <end position="18"/>
    </location>
</feature>
<feature type="chain" id="PRO_5031561785" description="PDZ domain-containing protein" evidence="1">
    <location>
        <begin position="19"/>
        <end position="213"/>
    </location>
</feature>
<keyword evidence="1" id="KW-0732">Signal</keyword>
<protein>
    <recommendedName>
        <fullName evidence="2">PDZ domain-containing protein</fullName>
    </recommendedName>
</protein>
<dbReference type="Pfam" id="PF00595">
    <property type="entry name" value="PDZ"/>
    <property type="match status" value="1"/>
</dbReference>
<dbReference type="SUPFAM" id="SSF50156">
    <property type="entry name" value="PDZ domain-like"/>
    <property type="match status" value="1"/>
</dbReference>
<dbReference type="AlphaFoldDB" id="A0A7S3DN85"/>
<organism evidence="3">
    <name type="scientific">Entomoneis paludosa</name>
    <dbReference type="NCBI Taxonomy" id="265537"/>
    <lineage>
        <taxon>Eukaryota</taxon>
        <taxon>Sar</taxon>
        <taxon>Stramenopiles</taxon>
        <taxon>Ochrophyta</taxon>
        <taxon>Bacillariophyta</taxon>
        <taxon>Bacillariophyceae</taxon>
        <taxon>Bacillariophycidae</taxon>
        <taxon>Entomoneidaceae</taxon>
        <taxon>Entomoneis</taxon>
    </lineage>
</organism>
<dbReference type="InterPro" id="IPR001478">
    <property type="entry name" value="PDZ"/>
</dbReference>
<dbReference type="PROSITE" id="PS50106">
    <property type="entry name" value="PDZ"/>
    <property type="match status" value="1"/>
</dbReference>
<evidence type="ECO:0000256" key="1">
    <source>
        <dbReference type="SAM" id="SignalP"/>
    </source>
</evidence>
<proteinExistence type="predicted"/>
<feature type="domain" description="PDZ" evidence="2">
    <location>
        <begin position="107"/>
        <end position="179"/>
    </location>
</feature>
<gene>
    <name evidence="3" type="ORF">APAL1065_LOCUS9615</name>
</gene>
<dbReference type="SMART" id="SM00228">
    <property type="entry name" value="PDZ"/>
    <property type="match status" value="1"/>
</dbReference>
<reference evidence="3" key="1">
    <citation type="submission" date="2021-01" db="EMBL/GenBank/DDBJ databases">
        <authorList>
            <person name="Corre E."/>
            <person name="Pelletier E."/>
            <person name="Niang G."/>
            <person name="Scheremetjew M."/>
            <person name="Finn R."/>
            <person name="Kale V."/>
            <person name="Holt S."/>
            <person name="Cochrane G."/>
            <person name="Meng A."/>
            <person name="Brown T."/>
            <person name="Cohen L."/>
        </authorList>
    </citation>
    <scope>NUCLEOTIDE SEQUENCE</scope>
    <source>
        <strain evidence="3">CCMP125</strain>
    </source>
</reference>
<dbReference type="EMBL" id="HBHT01014349">
    <property type="protein sequence ID" value="CAD9960415.1"/>
    <property type="molecule type" value="Transcribed_RNA"/>
</dbReference>
<name>A0A7S3DN85_9STRA</name>
<evidence type="ECO:0000313" key="3">
    <source>
        <dbReference type="EMBL" id="CAD9960415.1"/>
    </source>
</evidence>
<dbReference type="Gene3D" id="2.30.42.10">
    <property type="match status" value="1"/>
</dbReference>
<dbReference type="CDD" id="cd00136">
    <property type="entry name" value="PDZ_canonical"/>
    <property type="match status" value="1"/>
</dbReference>
<accession>A0A7S3DN85</accession>
<sequence>MNPMRILTAAATVAAATGFAIAPQTHERSNTVLNMGLFDGVKDAFGAPALERSQIDSERETPIDRWMGWSVVSDNDKAEQAAAFANVDFVDAMDETNYVAVELAKPMGIVFEENDSDYGGIFVQSLKEDGIAAQNGVLQEGDQLVAVNTVKVSGLPFDDALGAIIDSEGETTKLVLFRGDAKQFYGKTGASQDWLDDFVNKGGVETAAPVQAE</sequence>
<evidence type="ECO:0000259" key="2">
    <source>
        <dbReference type="PROSITE" id="PS50106"/>
    </source>
</evidence>
<dbReference type="InterPro" id="IPR036034">
    <property type="entry name" value="PDZ_sf"/>
</dbReference>